<dbReference type="CDD" id="cd07103">
    <property type="entry name" value="ALDH_F5_SSADH_GabD"/>
    <property type="match status" value="1"/>
</dbReference>
<evidence type="ECO:0000313" key="5">
    <source>
        <dbReference type="Proteomes" id="UP000451565"/>
    </source>
</evidence>
<dbReference type="AlphaFoldDB" id="A0A843YSP1"/>
<keyword evidence="5" id="KW-1185">Reference proteome</keyword>
<dbReference type="InterPro" id="IPR015590">
    <property type="entry name" value="Aldehyde_DH_dom"/>
</dbReference>
<dbReference type="GO" id="GO:0004777">
    <property type="term" value="F:succinate-semialdehyde dehydrogenase (NAD+) activity"/>
    <property type="evidence" value="ECO:0007669"/>
    <property type="project" value="TreeGrafter"/>
</dbReference>
<evidence type="ECO:0000313" key="4">
    <source>
        <dbReference type="EMBL" id="MQR00593.1"/>
    </source>
</evidence>
<dbReference type="PANTHER" id="PTHR43353:SF5">
    <property type="entry name" value="SUCCINATE-SEMIALDEHYDE DEHYDROGENASE, MITOCHONDRIAL"/>
    <property type="match status" value="1"/>
</dbReference>
<comment type="similarity">
    <text evidence="1">Belongs to the aldehyde dehydrogenase family.</text>
</comment>
<dbReference type="Gene3D" id="3.40.605.10">
    <property type="entry name" value="Aldehyde Dehydrogenase, Chain A, domain 1"/>
    <property type="match status" value="1"/>
</dbReference>
<accession>A0A843YSP1</accession>
<name>A0A843YSP1_9BURK</name>
<dbReference type="SUPFAM" id="SSF53720">
    <property type="entry name" value="ALDH-like"/>
    <property type="match status" value="1"/>
</dbReference>
<dbReference type="RefSeq" id="WP_153234177.1">
    <property type="nucleotide sequence ID" value="NZ_WINI01000003.1"/>
</dbReference>
<dbReference type="GO" id="GO:0009450">
    <property type="term" value="P:gamma-aminobutyric acid catabolic process"/>
    <property type="evidence" value="ECO:0007669"/>
    <property type="project" value="TreeGrafter"/>
</dbReference>
<dbReference type="FunFam" id="3.40.605.10:FF:000033">
    <property type="entry name" value="NAD-dependent succinate-semialdehyde dehydrogenase"/>
    <property type="match status" value="1"/>
</dbReference>
<proteinExistence type="inferred from homology"/>
<dbReference type="EMBL" id="WINI01000003">
    <property type="protein sequence ID" value="MQR00593.1"/>
    <property type="molecule type" value="Genomic_DNA"/>
</dbReference>
<dbReference type="InterPro" id="IPR016161">
    <property type="entry name" value="Ald_DH/histidinol_DH"/>
</dbReference>
<dbReference type="OrthoDB" id="6187633at2"/>
<organism evidence="4 5">
    <name type="scientific">Glaciimonas soli</name>
    <dbReference type="NCBI Taxonomy" id="2590999"/>
    <lineage>
        <taxon>Bacteria</taxon>
        <taxon>Pseudomonadati</taxon>
        <taxon>Pseudomonadota</taxon>
        <taxon>Betaproteobacteria</taxon>
        <taxon>Burkholderiales</taxon>
        <taxon>Oxalobacteraceae</taxon>
        <taxon>Glaciimonas</taxon>
    </lineage>
</organism>
<dbReference type="Gene3D" id="3.40.309.10">
    <property type="entry name" value="Aldehyde Dehydrogenase, Chain A, domain 2"/>
    <property type="match status" value="1"/>
</dbReference>
<sequence>MYKDVLLFIDGEWRPSVSGRTLPVFDPATDAEIGRIPHANQADLDAALAAAQRGFEIWRNTSAFERSKIMRKAAELLRQRAPEIAELMTREQGKPLAEAKAETLASADIIDWFAEESKRAYGRIIPARSAGVQQMVIKEPVGPVAAFTPWNFPINQVVRKLSAALAAGCSIIVKAPEETPASPAELIRAYADAGVPAGVINLVYGVPAEISEYLIPHPVIQKISFTGSTPVGKHLAALAGQHMKRATMELGGHGPALIFNDADIDTAVKILVAAKFRNAGQVCVSPTRFIVQKDVFERFVDKFVTAASALKVGNGLEAGTTMGPLANDRRLAAMEILTADAVKLGAQLRIGGKRIGNQGNFFEPTVLTNVPLQARAMTEEPFGPLALINAYDTVDEMIAEANRLPYGLAAYAYTSSQKTALAVSSRVASGMVSINHHGLGLPEVPFGGIKDSGYGSEGGSEAIEAYLNTKFVSQLAI</sequence>
<dbReference type="FunFam" id="3.40.309.10:FF:000009">
    <property type="entry name" value="Aldehyde dehydrogenase A"/>
    <property type="match status" value="1"/>
</dbReference>
<evidence type="ECO:0000256" key="1">
    <source>
        <dbReference type="ARBA" id="ARBA00009986"/>
    </source>
</evidence>
<evidence type="ECO:0000259" key="3">
    <source>
        <dbReference type="Pfam" id="PF00171"/>
    </source>
</evidence>
<gene>
    <name evidence="4" type="ORF">GEV47_07840</name>
</gene>
<dbReference type="InterPro" id="IPR016162">
    <property type="entry name" value="Ald_DH_N"/>
</dbReference>
<comment type="caution">
    <text evidence="4">The sequence shown here is derived from an EMBL/GenBank/DDBJ whole genome shotgun (WGS) entry which is preliminary data.</text>
</comment>
<dbReference type="Pfam" id="PF00171">
    <property type="entry name" value="Aldedh"/>
    <property type="match status" value="1"/>
</dbReference>
<protein>
    <submittedName>
        <fullName evidence="4">Aldehyde dehydrogenase family protein</fullName>
    </submittedName>
</protein>
<reference evidence="4 5" key="1">
    <citation type="submission" date="2019-10" db="EMBL/GenBank/DDBJ databases">
        <title>Glaciimonas soli sp. nov., a psychrophilic bacterium isolated from the forest soil of a high elevation mountain in Taiwan.</title>
        <authorList>
            <person name="Wang L.-T."/>
            <person name="Shieh W.Y."/>
        </authorList>
    </citation>
    <scope>NUCLEOTIDE SEQUENCE [LARGE SCALE GENOMIC DNA]</scope>
    <source>
        <strain evidence="4 5">GS1</strain>
    </source>
</reference>
<dbReference type="InterPro" id="IPR050740">
    <property type="entry name" value="Aldehyde_DH_Superfamily"/>
</dbReference>
<dbReference type="InterPro" id="IPR016163">
    <property type="entry name" value="Ald_DH_C"/>
</dbReference>
<evidence type="ECO:0000256" key="2">
    <source>
        <dbReference type="ARBA" id="ARBA00023002"/>
    </source>
</evidence>
<keyword evidence="2" id="KW-0560">Oxidoreductase</keyword>
<dbReference type="Proteomes" id="UP000451565">
    <property type="component" value="Unassembled WGS sequence"/>
</dbReference>
<feature type="domain" description="Aldehyde dehydrogenase" evidence="3">
    <location>
        <begin position="13"/>
        <end position="472"/>
    </location>
</feature>
<dbReference type="PANTHER" id="PTHR43353">
    <property type="entry name" value="SUCCINATE-SEMIALDEHYDE DEHYDROGENASE, MITOCHONDRIAL"/>
    <property type="match status" value="1"/>
</dbReference>